<comment type="subcellular location">
    <subcellularLocation>
        <location evidence="1">Membrane</location>
        <topology evidence="1">Single-pass membrane protein</topology>
    </subcellularLocation>
</comment>
<proteinExistence type="predicted"/>
<keyword evidence="6" id="KW-1185">Reference proteome</keyword>
<dbReference type="PANTHER" id="PTHR23222">
    <property type="entry name" value="PROHIBITIN"/>
    <property type="match status" value="1"/>
</dbReference>
<evidence type="ECO:0000313" key="6">
    <source>
        <dbReference type="Proteomes" id="UP000469462"/>
    </source>
</evidence>
<evidence type="ECO:0000256" key="2">
    <source>
        <dbReference type="SAM" id="MobiDB-lite"/>
    </source>
</evidence>
<dbReference type="SMART" id="SM00244">
    <property type="entry name" value="PHB"/>
    <property type="match status" value="1"/>
</dbReference>
<dbReference type="InterPro" id="IPR001107">
    <property type="entry name" value="Band_7"/>
</dbReference>
<keyword evidence="3" id="KW-0472">Membrane</keyword>
<feature type="compositionally biased region" description="Basic and acidic residues" evidence="2">
    <location>
        <begin position="319"/>
        <end position="332"/>
    </location>
</feature>
<keyword evidence="3" id="KW-1133">Transmembrane helix</keyword>
<feature type="compositionally biased region" description="Polar residues" evidence="2">
    <location>
        <begin position="348"/>
        <end position="362"/>
    </location>
</feature>
<keyword evidence="3" id="KW-0812">Transmembrane</keyword>
<comment type="caution">
    <text evidence="5">The sequence shown here is derived from an EMBL/GenBank/DDBJ whole genome shotgun (WGS) entry which is preliminary data.</text>
</comment>
<dbReference type="GO" id="GO:0016020">
    <property type="term" value="C:membrane"/>
    <property type="evidence" value="ECO:0007669"/>
    <property type="project" value="UniProtKB-SubCell"/>
</dbReference>
<dbReference type="EMBL" id="WEHW01000083">
    <property type="protein sequence ID" value="KAB7649476.1"/>
    <property type="molecule type" value="Genomic_DNA"/>
</dbReference>
<reference evidence="5 6" key="1">
    <citation type="submission" date="2019-10" db="EMBL/GenBank/DDBJ databases">
        <title>Genome diversity of Sutterella seckii.</title>
        <authorList>
            <person name="Chaplin A.V."/>
            <person name="Sokolova S.R."/>
            <person name="Mosin K.A."/>
            <person name="Ivanova E.L."/>
            <person name="Kochetkova T.O."/>
            <person name="Goltsov A.Y."/>
            <person name="Trofimov D.Y."/>
            <person name="Efimov B.A."/>
        </authorList>
    </citation>
    <scope>NUCLEOTIDE SEQUENCE [LARGE SCALE GENOMIC DNA]</scope>
    <source>
        <strain evidence="5 6">ASD3426</strain>
    </source>
</reference>
<name>A0AAI9WM09_9BURK</name>
<dbReference type="PRINTS" id="PR00679">
    <property type="entry name" value="PROHIBITIN"/>
</dbReference>
<protein>
    <submittedName>
        <fullName evidence="5">Prohibitin family protein</fullName>
    </submittedName>
</protein>
<sequence>MTQRAVNSGSPSPQGDASAEGGSAVRAWRRVRDWFRENSWSAGSAVLLFVILLILAWPYIAITILPGHGGVFYSRFFGGVERDRIYDEGIHFIWPWNRMYDFDARIQQEAYDMVILMDSGMSVQVSLVCNHHLIKDRLPELLQTVGEDYRKRLLLPALNTSVRSVLGNYDFEDSHWMLRRLQDEVQTKAIELLQSYPVIVDTVAVTNITLPERLSEAINRKQEANQNYLAERFRVMQAEQQFRRSYIEAEAVRVTQETVSAGLTEPFLRWSGIQATRDLAASPNAKMVLIGGGKDGLPVILNPDAPNSLMDNKAPSRQNQEKEKSDAAEKNESLTAPEALTAEKLKTETGQSLLERSENALSDITKRLDRMSSGILEELSAGIKAKRD</sequence>
<dbReference type="PANTHER" id="PTHR23222:SF0">
    <property type="entry name" value="PROHIBITIN 1"/>
    <property type="match status" value="1"/>
</dbReference>
<feature type="region of interest" description="Disordered" evidence="2">
    <location>
        <begin position="301"/>
        <end position="368"/>
    </location>
</feature>
<dbReference type="Pfam" id="PF01145">
    <property type="entry name" value="Band_7"/>
    <property type="match status" value="1"/>
</dbReference>
<evidence type="ECO:0000259" key="4">
    <source>
        <dbReference type="SMART" id="SM00244"/>
    </source>
</evidence>
<dbReference type="AlphaFoldDB" id="A0AAI9WM09"/>
<accession>A0AAI9WM09</accession>
<dbReference type="InterPro" id="IPR000163">
    <property type="entry name" value="Prohibitin"/>
</dbReference>
<evidence type="ECO:0000256" key="1">
    <source>
        <dbReference type="ARBA" id="ARBA00004167"/>
    </source>
</evidence>
<dbReference type="InterPro" id="IPR036013">
    <property type="entry name" value="Band_7/SPFH_dom_sf"/>
</dbReference>
<dbReference type="Gene3D" id="3.30.479.30">
    <property type="entry name" value="Band 7 domain"/>
    <property type="match status" value="1"/>
</dbReference>
<gene>
    <name evidence="5" type="ORF">GBM96_11315</name>
</gene>
<evidence type="ECO:0000313" key="5">
    <source>
        <dbReference type="EMBL" id="KAB7649476.1"/>
    </source>
</evidence>
<feature type="region of interest" description="Disordered" evidence="2">
    <location>
        <begin position="1"/>
        <end position="21"/>
    </location>
</feature>
<dbReference type="RefSeq" id="WP_152157168.1">
    <property type="nucleotide sequence ID" value="NZ_WEHW01000083.1"/>
</dbReference>
<dbReference type="SUPFAM" id="SSF117892">
    <property type="entry name" value="Band 7/SPFH domain"/>
    <property type="match status" value="1"/>
</dbReference>
<organism evidence="5 6">
    <name type="scientific">Sutterella seckii</name>
    <dbReference type="NCBI Taxonomy" id="1944635"/>
    <lineage>
        <taxon>Bacteria</taxon>
        <taxon>Pseudomonadati</taxon>
        <taxon>Pseudomonadota</taxon>
        <taxon>Betaproteobacteria</taxon>
        <taxon>Burkholderiales</taxon>
        <taxon>Sutterellaceae</taxon>
        <taxon>Sutterella</taxon>
    </lineage>
</organism>
<feature type="transmembrane region" description="Helical" evidence="3">
    <location>
        <begin position="39"/>
        <end position="60"/>
    </location>
</feature>
<feature type="compositionally biased region" description="Polar residues" evidence="2">
    <location>
        <begin position="1"/>
        <end position="15"/>
    </location>
</feature>
<dbReference type="Proteomes" id="UP000469462">
    <property type="component" value="Unassembled WGS sequence"/>
</dbReference>
<evidence type="ECO:0000256" key="3">
    <source>
        <dbReference type="SAM" id="Phobius"/>
    </source>
</evidence>
<dbReference type="CDD" id="cd03401">
    <property type="entry name" value="SPFH_prohibitin"/>
    <property type="match status" value="1"/>
</dbReference>
<feature type="domain" description="Band 7" evidence="4">
    <location>
        <begin position="60"/>
        <end position="222"/>
    </location>
</feature>